<dbReference type="Proteomes" id="UP001160390">
    <property type="component" value="Unassembled WGS sequence"/>
</dbReference>
<protein>
    <submittedName>
        <fullName evidence="2">Uncharacterized protein</fullName>
    </submittedName>
</protein>
<feature type="compositionally biased region" description="Basic residues" evidence="1">
    <location>
        <begin position="840"/>
        <end position="851"/>
    </location>
</feature>
<dbReference type="AlphaFoldDB" id="A0AA35MGD4"/>
<reference evidence="2" key="1">
    <citation type="submission" date="2023-01" db="EMBL/GenBank/DDBJ databases">
        <authorList>
            <person name="Piombo E."/>
        </authorList>
    </citation>
    <scope>NUCLEOTIDE SEQUENCE</scope>
</reference>
<evidence type="ECO:0000313" key="2">
    <source>
        <dbReference type="EMBL" id="CAI6096477.1"/>
    </source>
</evidence>
<name>A0AA35MGD4_9HYPO</name>
<feature type="compositionally biased region" description="Low complexity" evidence="1">
    <location>
        <begin position="858"/>
        <end position="871"/>
    </location>
</feature>
<keyword evidence="3" id="KW-1185">Reference proteome</keyword>
<organism evidence="2 3">
    <name type="scientific">Clonostachys chloroleuca</name>
    <dbReference type="NCBI Taxonomy" id="1926264"/>
    <lineage>
        <taxon>Eukaryota</taxon>
        <taxon>Fungi</taxon>
        <taxon>Dikarya</taxon>
        <taxon>Ascomycota</taxon>
        <taxon>Pezizomycotina</taxon>
        <taxon>Sordariomycetes</taxon>
        <taxon>Hypocreomycetidae</taxon>
        <taxon>Hypocreales</taxon>
        <taxon>Bionectriaceae</taxon>
        <taxon>Clonostachys</taxon>
    </lineage>
</organism>
<dbReference type="EMBL" id="CABFNP030001282">
    <property type="protein sequence ID" value="CAI6096477.1"/>
    <property type="molecule type" value="Genomic_DNA"/>
</dbReference>
<gene>
    <name evidence="2" type="ORF">CCHLO57077_00009158</name>
</gene>
<evidence type="ECO:0000256" key="1">
    <source>
        <dbReference type="SAM" id="MobiDB-lite"/>
    </source>
</evidence>
<sequence>MASKPTIRQVLEDLETSAFEDTGYESESFDVEQEETALSSIKKSLTICFPIRSNYSPSWNTSAAFRELVQNCGRHYRRDGIIQSFKLKETQFYVVKEDKSTDLKADILFKALNKATGVPDDDSCMGFIRFSGRHGTGIVEITNRAASLQPKHLDFGQSDKRGNENQAGVHGEGLKVALLVFLRRNHRVRCISGNVTWNFNFTTAGKLVARLNKMQQEAIIREKRSAKKLKDDHAVPFQVSPYHDVRFFIGEKGKGRDGIGESTQRQHVSLKTFNTWCRSALFLRDLPKQEETIITTKHGELILDDSVQGNLYLKGLLIMESSPDYSASISGRPLKYAYNFRYGATNRDRESIASSTQECRTILNIWNDALQQKPDLIAALHEMLLSTDPVYADVHLAESLMGIELAKKLRDHLFSDQSKWYYSDKEISEDPRLKTIILGLGRTGSRLPDSYWSILSRLQLIHAAKEEQEDQFLKSRIATVPVDKFAQSLSKVLRSCIQGIPGAAHIKVEFVQAGQLRLHTYFKDATFKIHERWLDNEQAVRELGLPSDVPGSDVLFHAIQWLVRELIDQMPEGQFAGTEDHTLEWDKKRVTNCAVQRLFEYINVNDSVTLHQTPSEDTNKLILEWNRLSSWCQEEVVNVQLHHKASCQGIQDRLLSKEFNPGKLPCKKLQEEPEEDVKPTACFSMMVQPGLGSYSFENLNRGSEYFGVIVKQSEPDSIALISEMCKLPRLPAEVIDLTMDEIPAPTQSEISLHLPSQSGKDQVSLVSVDDVRSGSEYDDEEEEAPSFCAVRPIENLDILQPRDWYEARSHNVEGAVIGIPKPKSTRGRKRQREQHEALPRPKRVAKSTRVGRLRDISSDSAEPPSLSSMSG</sequence>
<proteinExistence type="predicted"/>
<accession>A0AA35MGD4</accession>
<evidence type="ECO:0000313" key="3">
    <source>
        <dbReference type="Proteomes" id="UP001160390"/>
    </source>
</evidence>
<feature type="compositionally biased region" description="Basic residues" evidence="1">
    <location>
        <begin position="823"/>
        <end position="832"/>
    </location>
</feature>
<comment type="caution">
    <text evidence="2">The sequence shown here is derived from an EMBL/GenBank/DDBJ whole genome shotgun (WGS) entry which is preliminary data.</text>
</comment>
<feature type="region of interest" description="Disordered" evidence="1">
    <location>
        <begin position="815"/>
        <end position="871"/>
    </location>
</feature>